<dbReference type="RefSeq" id="XP_022255221.1">
    <property type="nucleotide sequence ID" value="XM_022399513.1"/>
</dbReference>
<accession>A0ABM1TH65</accession>
<keyword evidence="2" id="KW-1185">Reference proteome</keyword>
<protein>
    <submittedName>
        <fullName evidence="3">Uncharacterized protein LOC111088702</fullName>
    </submittedName>
</protein>
<dbReference type="GeneID" id="111088702"/>
<organism evidence="2 3">
    <name type="scientific">Limulus polyphemus</name>
    <name type="common">Atlantic horseshoe crab</name>
    <dbReference type="NCBI Taxonomy" id="6850"/>
    <lineage>
        <taxon>Eukaryota</taxon>
        <taxon>Metazoa</taxon>
        <taxon>Ecdysozoa</taxon>
        <taxon>Arthropoda</taxon>
        <taxon>Chelicerata</taxon>
        <taxon>Merostomata</taxon>
        <taxon>Xiphosura</taxon>
        <taxon>Limulidae</taxon>
        <taxon>Limulus</taxon>
    </lineage>
</organism>
<name>A0ABM1TH65_LIMPO</name>
<dbReference type="Proteomes" id="UP000694941">
    <property type="component" value="Unplaced"/>
</dbReference>
<sequence>MMYLCVHKCSVKLMKTWNYLCGRKLYVSCFSMYVCPVVLNILCYKETILTSKSTYYCTSQKLNNASRNLDYLIANLHEKHKYKDKTGTNYKKKTEKLLKCHPKMFQPKVDKACDDKLVTLLMMNEPEKAAGELEYYSIASLYPSKKTLKRLVKVLTSKGNVEEVRKIQVICEQVYPNECKWNIGFRHYVAEALWRNEQYEASVQLFESILFEYPHKRIKVSNMITCLTDHLIERNLEKELDLLVEMVKHCDINHVVADVWKRLFLSDLVRHQRMGQSILDEYPNVKVCVCRHFRKYNIYSKRVTVHQYSSEIGRSELTTGNSIVLFRSL</sequence>
<keyword evidence="1" id="KW-0472">Membrane</keyword>
<evidence type="ECO:0000313" key="2">
    <source>
        <dbReference type="Proteomes" id="UP000694941"/>
    </source>
</evidence>
<reference evidence="3" key="1">
    <citation type="submission" date="2025-08" db="UniProtKB">
        <authorList>
            <consortium name="RefSeq"/>
        </authorList>
    </citation>
    <scope>IDENTIFICATION</scope>
    <source>
        <tissue evidence="3">Muscle</tissue>
    </source>
</reference>
<proteinExistence type="predicted"/>
<feature type="transmembrane region" description="Helical" evidence="1">
    <location>
        <begin position="25"/>
        <end position="44"/>
    </location>
</feature>
<evidence type="ECO:0000313" key="3">
    <source>
        <dbReference type="RefSeq" id="XP_022255221.1"/>
    </source>
</evidence>
<evidence type="ECO:0000256" key="1">
    <source>
        <dbReference type="SAM" id="Phobius"/>
    </source>
</evidence>
<keyword evidence="1" id="KW-0812">Transmembrane</keyword>
<gene>
    <name evidence="3" type="primary">LOC111088702</name>
</gene>
<keyword evidence="1" id="KW-1133">Transmembrane helix</keyword>